<dbReference type="AlphaFoldDB" id="B4N3F7"/>
<evidence type="ECO:0000259" key="2">
    <source>
        <dbReference type="Pfam" id="PF07648"/>
    </source>
</evidence>
<dbReference type="eggNOG" id="ENOG502T6X9">
    <property type="taxonomic scope" value="Eukaryota"/>
</dbReference>
<dbReference type="OMA" id="CAMTAYN"/>
<dbReference type="PhylomeDB" id="B4N3F7"/>
<dbReference type="InterPro" id="IPR002350">
    <property type="entry name" value="Kazal_dom"/>
</dbReference>
<dbReference type="EMBL" id="CH964095">
    <property type="protein sequence ID" value="EDW79162.1"/>
    <property type="molecule type" value="Genomic_DNA"/>
</dbReference>
<feature type="chain" id="PRO_5002819247" description="Kazal-like domain-containing protein" evidence="1">
    <location>
        <begin position="21"/>
        <end position="119"/>
    </location>
</feature>
<dbReference type="OrthoDB" id="8028076at2759"/>
<name>B4N3F7_DROWI</name>
<reference evidence="3 4" key="1">
    <citation type="journal article" date="2007" name="Nature">
        <title>Evolution of genes and genomes on the Drosophila phylogeny.</title>
        <authorList>
            <consortium name="Drosophila 12 Genomes Consortium"/>
            <person name="Clark A.G."/>
            <person name="Eisen M.B."/>
            <person name="Smith D.R."/>
            <person name="Bergman C.M."/>
            <person name="Oliver B."/>
            <person name="Markow T.A."/>
            <person name="Kaufman T.C."/>
            <person name="Kellis M."/>
            <person name="Gelbart W."/>
            <person name="Iyer V.N."/>
            <person name="Pollard D.A."/>
            <person name="Sackton T.B."/>
            <person name="Larracuente A.M."/>
            <person name="Singh N.D."/>
            <person name="Abad J.P."/>
            <person name="Abt D.N."/>
            <person name="Adryan B."/>
            <person name="Aguade M."/>
            <person name="Akashi H."/>
            <person name="Anderson W.W."/>
            <person name="Aquadro C.F."/>
            <person name="Ardell D.H."/>
            <person name="Arguello R."/>
            <person name="Artieri C.G."/>
            <person name="Barbash D.A."/>
            <person name="Barker D."/>
            <person name="Barsanti P."/>
            <person name="Batterham P."/>
            <person name="Batzoglou S."/>
            <person name="Begun D."/>
            <person name="Bhutkar A."/>
            <person name="Blanco E."/>
            <person name="Bosak S.A."/>
            <person name="Bradley R.K."/>
            <person name="Brand A.D."/>
            <person name="Brent M.R."/>
            <person name="Brooks A.N."/>
            <person name="Brown R.H."/>
            <person name="Butlin R.K."/>
            <person name="Caggese C."/>
            <person name="Calvi B.R."/>
            <person name="Bernardo de Carvalho A."/>
            <person name="Caspi A."/>
            <person name="Castrezana S."/>
            <person name="Celniker S.E."/>
            <person name="Chang J.L."/>
            <person name="Chapple C."/>
            <person name="Chatterji S."/>
            <person name="Chinwalla A."/>
            <person name="Civetta A."/>
            <person name="Clifton S.W."/>
            <person name="Comeron J.M."/>
            <person name="Costello J.C."/>
            <person name="Coyne J.A."/>
            <person name="Daub J."/>
            <person name="David R.G."/>
            <person name="Delcher A.L."/>
            <person name="Delehaunty K."/>
            <person name="Do C.B."/>
            <person name="Ebling H."/>
            <person name="Edwards K."/>
            <person name="Eickbush T."/>
            <person name="Evans J.D."/>
            <person name="Filipski A."/>
            <person name="Findeiss S."/>
            <person name="Freyhult E."/>
            <person name="Fulton L."/>
            <person name="Fulton R."/>
            <person name="Garcia A.C."/>
            <person name="Gardiner A."/>
            <person name="Garfield D.A."/>
            <person name="Garvin B.E."/>
            <person name="Gibson G."/>
            <person name="Gilbert D."/>
            <person name="Gnerre S."/>
            <person name="Godfrey J."/>
            <person name="Good R."/>
            <person name="Gotea V."/>
            <person name="Gravely B."/>
            <person name="Greenberg A.J."/>
            <person name="Griffiths-Jones S."/>
            <person name="Gross S."/>
            <person name="Guigo R."/>
            <person name="Gustafson E.A."/>
            <person name="Haerty W."/>
            <person name="Hahn M.W."/>
            <person name="Halligan D.L."/>
            <person name="Halpern A.L."/>
            <person name="Halter G.M."/>
            <person name="Han M.V."/>
            <person name="Heger A."/>
            <person name="Hillier L."/>
            <person name="Hinrichs A.S."/>
            <person name="Holmes I."/>
            <person name="Hoskins R.A."/>
            <person name="Hubisz M.J."/>
            <person name="Hultmark D."/>
            <person name="Huntley M.A."/>
            <person name="Jaffe D.B."/>
            <person name="Jagadeeshan S."/>
            <person name="Jeck W.R."/>
            <person name="Johnson J."/>
            <person name="Jones C.D."/>
            <person name="Jordan W.C."/>
            <person name="Karpen G.H."/>
            <person name="Kataoka E."/>
            <person name="Keightley P.D."/>
            <person name="Kheradpour P."/>
            <person name="Kirkness E.F."/>
            <person name="Koerich L.B."/>
            <person name="Kristiansen K."/>
            <person name="Kudrna D."/>
            <person name="Kulathinal R.J."/>
            <person name="Kumar S."/>
            <person name="Kwok R."/>
            <person name="Lander E."/>
            <person name="Langley C.H."/>
            <person name="Lapoint R."/>
            <person name="Lazzaro B.P."/>
            <person name="Lee S.J."/>
            <person name="Levesque L."/>
            <person name="Li R."/>
            <person name="Lin C.F."/>
            <person name="Lin M.F."/>
            <person name="Lindblad-Toh K."/>
            <person name="Llopart A."/>
            <person name="Long M."/>
            <person name="Low L."/>
            <person name="Lozovsky E."/>
            <person name="Lu J."/>
            <person name="Luo M."/>
            <person name="Machado C.A."/>
            <person name="Makalowski W."/>
            <person name="Marzo M."/>
            <person name="Matsuda M."/>
            <person name="Matzkin L."/>
            <person name="McAllister B."/>
            <person name="McBride C.S."/>
            <person name="McKernan B."/>
            <person name="McKernan K."/>
            <person name="Mendez-Lago M."/>
            <person name="Minx P."/>
            <person name="Mollenhauer M.U."/>
            <person name="Montooth K."/>
            <person name="Mount S.M."/>
            <person name="Mu X."/>
            <person name="Myers E."/>
            <person name="Negre B."/>
            <person name="Newfeld S."/>
            <person name="Nielsen R."/>
            <person name="Noor M.A."/>
            <person name="O'Grady P."/>
            <person name="Pachter L."/>
            <person name="Papaceit M."/>
            <person name="Parisi M.J."/>
            <person name="Parisi M."/>
            <person name="Parts L."/>
            <person name="Pedersen J.S."/>
            <person name="Pesole G."/>
            <person name="Phillippy A.M."/>
            <person name="Ponting C.P."/>
            <person name="Pop M."/>
            <person name="Porcelli D."/>
            <person name="Powell J.R."/>
            <person name="Prohaska S."/>
            <person name="Pruitt K."/>
            <person name="Puig M."/>
            <person name="Quesneville H."/>
            <person name="Ram K.R."/>
            <person name="Rand D."/>
            <person name="Rasmussen M.D."/>
            <person name="Reed L.K."/>
            <person name="Reenan R."/>
            <person name="Reily A."/>
            <person name="Remington K.A."/>
            <person name="Rieger T.T."/>
            <person name="Ritchie M.G."/>
            <person name="Robin C."/>
            <person name="Rogers Y.H."/>
            <person name="Rohde C."/>
            <person name="Rozas J."/>
            <person name="Rubenfield M.J."/>
            <person name="Ruiz A."/>
            <person name="Russo S."/>
            <person name="Salzberg S.L."/>
            <person name="Sanchez-Gracia A."/>
            <person name="Saranga D.J."/>
            <person name="Sato H."/>
            <person name="Schaeffer S.W."/>
            <person name="Schatz M.C."/>
            <person name="Schlenke T."/>
            <person name="Schwartz R."/>
            <person name="Segarra C."/>
            <person name="Singh R.S."/>
            <person name="Sirot L."/>
            <person name="Sirota M."/>
            <person name="Sisneros N.B."/>
            <person name="Smith C.D."/>
            <person name="Smith T.F."/>
            <person name="Spieth J."/>
            <person name="Stage D.E."/>
            <person name="Stark A."/>
            <person name="Stephan W."/>
            <person name="Strausberg R.L."/>
            <person name="Strempel S."/>
            <person name="Sturgill D."/>
            <person name="Sutton G."/>
            <person name="Sutton G.G."/>
            <person name="Tao W."/>
            <person name="Teichmann S."/>
            <person name="Tobari Y.N."/>
            <person name="Tomimura Y."/>
            <person name="Tsolas J.M."/>
            <person name="Valente V.L."/>
            <person name="Venter E."/>
            <person name="Venter J.C."/>
            <person name="Vicario S."/>
            <person name="Vieira F.G."/>
            <person name="Vilella A.J."/>
            <person name="Villasante A."/>
            <person name="Walenz B."/>
            <person name="Wang J."/>
            <person name="Wasserman M."/>
            <person name="Watts T."/>
            <person name="Wilson D."/>
            <person name="Wilson R.K."/>
            <person name="Wing R.A."/>
            <person name="Wolfner M.F."/>
            <person name="Wong A."/>
            <person name="Wong G.K."/>
            <person name="Wu C.I."/>
            <person name="Wu G."/>
            <person name="Yamamoto D."/>
            <person name="Yang H.P."/>
            <person name="Yang S.P."/>
            <person name="Yorke J.A."/>
            <person name="Yoshida K."/>
            <person name="Zdobnov E."/>
            <person name="Zhang P."/>
            <person name="Zhang Y."/>
            <person name="Zimin A.V."/>
            <person name="Baldwin J."/>
            <person name="Abdouelleil A."/>
            <person name="Abdulkadir J."/>
            <person name="Abebe A."/>
            <person name="Abera B."/>
            <person name="Abreu J."/>
            <person name="Acer S.C."/>
            <person name="Aftuck L."/>
            <person name="Alexander A."/>
            <person name="An P."/>
            <person name="Anderson E."/>
            <person name="Anderson S."/>
            <person name="Arachi H."/>
            <person name="Azer M."/>
            <person name="Bachantsang P."/>
            <person name="Barry A."/>
            <person name="Bayul T."/>
            <person name="Berlin A."/>
            <person name="Bessette D."/>
            <person name="Bloom T."/>
            <person name="Blye J."/>
            <person name="Boguslavskiy L."/>
            <person name="Bonnet C."/>
            <person name="Boukhgalter B."/>
            <person name="Bourzgui I."/>
            <person name="Brown A."/>
            <person name="Cahill P."/>
            <person name="Channer S."/>
            <person name="Cheshatsang Y."/>
            <person name="Chuda L."/>
            <person name="Citroen M."/>
            <person name="Collymore A."/>
            <person name="Cooke P."/>
            <person name="Costello M."/>
            <person name="D'Aco K."/>
            <person name="Daza R."/>
            <person name="De Haan G."/>
            <person name="DeGray S."/>
            <person name="DeMaso C."/>
            <person name="Dhargay N."/>
            <person name="Dooley K."/>
            <person name="Dooley E."/>
            <person name="Doricent M."/>
            <person name="Dorje P."/>
            <person name="Dorjee K."/>
            <person name="Dupes A."/>
            <person name="Elong R."/>
            <person name="Falk J."/>
            <person name="Farina A."/>
            <person name="Faro S."/>
            <person name="Ferguson D."/>
            <person name="Fisher S."/>
            <person name="Foley C.D."/>
            <person name="Franke A."/>
            <person name="Friedrich D."/>
            <person name="Gadbois L."/>
            <person name="Gearin G."/>
            <person name="Gearin C.R."/>
            <person name="Giannoukos G."/>
            <person name="Goode T."/>
            <person name="Graham J."/>
            <person name="Grandbois E."/>
            <person name="Grewal S."/>
            <person name="Gyaltsen K."/>
            <person name="Hafez N."/>
            <person name="Hagos B."/>
            <person name="Hall J."/>
            <person name="Henson C."/>
            <person name="Hollinger A."/>
            <person name="Honan T."/>
            <person name="Huard M.D."/>
            <person name="Hughes L."/>
            <person name="Hurhula B."/>
            <person name="Husby M.E."/>
            <person name="Kamat A."/>
            <person name="Kanga B."/>
            <person name="Kashin S."/>
            <person name="Khazanovich D."/>
            <person name="Kisner P."/>
            <person name="Lance K."/>
            <person name="Lara M."/>
            <person name="Lee W."/>
            <person name="Lennon N."/>
            <person name="Letendre F."/>
            <person name="LeVine R."/>
            <person name="Lipovsky A."/>
            <person name="Liu X."/>
            <person name="Liu J."/>
            <person name="Liu S."/>
            <person name="Lokyitsang T."/>
            <person name="Lokyitsang Y."/>
            <person name="Lubonja R."/>
            <person name="Lui A."/>
            <person name="MacDonald P."/>
            <person name="Magnisalis V."/>
            <person name="Maru K."/>
            <person name="Matthews C."/>
            <person name="McCusker W."/>
            <person name="McDonough S."/>
            <person name="Mehta T."/>
            <person name="Meldrim J."/>
            <person name="Meneus L."/>
            <person name="Mihai O."/>
            <person name="Mihalev A."/>
            <person name="Mihova T."/>
            <person name="Mittelman R."/>
            <person name="Mlenga V."/>
            <person name="Montmayeur A."/>
            <person name="Mulrain L."/>
            <person name="Navidi A."/>
            <person name="Naylor J."/>
            <person name="Negash T."/>
            <person name="Nguyen T."/>
            <person name="Nguyen N."/>
            <person name="Nicol R."/>
            <person name="Norbu C."/>
            <person name="Norbu N."/>
            <person name="Novod N."/>
            <person name="O'Neill B."/>
            <person name="Osman S."/>
            <person name="Markiewicz E."/>
            <person name="Oyono O.L."/>
            <person name="Patti C."/>
            <person name="Phunkhang P."/>
            <person name="Pierre F."/>
            <person name="Priest M."/>
            <person name="Raghuraman S."/>
            <person name="Rege F."/>
            <person name="Reyes R."/>
            <person name="Rise C."/>
            <person name="Rogov P."/>
            <person name="Ross K."/>
            <person name="Ryan E."/>
            <person name="Settipalli S."/>
            <person name="Shea T."/>
            <person name="Sherpa N."/>
            <person name="Shi L."/>
            <person name="Shih D."/>
            <person name="Sparrow T."/>
            <person name="Spaulding J."/>
            <person name="Stalker J."/>
            <person name="Stange-Thomann N."/>
            <person name="Stavropoulos S."/>
            <person name="Stone C."/>
            <person name="Strader C."/>
            <person name="Tesfaye S."/>
            <person name="Thomson T."/>
            <person name="Thoulutsang Y."/>
            <person name="Thoulutsang D."/>
            <person name="Topham K."/>
            <person name="Topping I."/>
            <person name="Tsamla T."/>
            <person name="Vassiliev H."/>
            <person name="Vo A."/>
            <person name="Wangchuk T."/>
            <person name="Wangdi T."/>
            <person name="Weiand M."/>
            <person name="Wilkinson J."/>
            <person name="Wilson A."/>
            <person name="Yadav S."/>
            <person name="Young G."/>
            <person name="Yu Q."/>
            <person name="Zembek L."/>
            <person name="Zhong D."/>
            <person name="Zimmer A."/>
            <person name="Zwirko Z."/>
            <person name="Jaffe D.B."/>
            <person name="Alvarez P."/>
            <person name="Brockman W."/>
            <person name="Butler J."/>
            <person name="Chin C."/>
            <person name="Gnerre S."/>
            <person name="Grabherr M."/>
            <person name="Kleber M."/>
            <person name="Mauceli E."/>
            <person name="MacCallum I."/>
        </authorList>
    </citation>
    <scope>NUCLEOTIDE SEQUENCE [LARGE SCALE GENOMIC DNA]</scope>
    <source>
        <strain evidence="4">Tucson 14030-0811.24</strain>
    </source>
</reference>
<feature type="signal peptide" evidence="1">
    <location>
        <begin position="1"/>
        <end position="20"/>
    </location>
</feature>
<dbReference type="Pfam" id="PF07648">
    <property type="entry name" value="Kazal_2"/>
    <property type="match status" value="1"/>
</dbReference>
<proteinExistence type="predicted"/>
<feature type="domain" description="Kazal-like" evidence="2">
    <location>
        <begin position="52"/>
        <end position="90"/>
    </location>
</feature>
<evidence type="ECO:0000313" key="3">
    <source>
        <dbReference type="EMBL" id="EDW79162.1"/>
    </source>
</evidence>
<dbReference type="Gene3D" id="3.30.60.30">
    <property type="match status" value="1"/>
</dbReference>
<dbReference type="Proteomes" id="UP000007798">
    <property type="component" value="Unassembled WGS sequence"/>
</dbReference>
<sequence length="119" mass="13574">MNQLLLLSVVCICVYASVQAKVMPMMKAHDLVINANGELVWADELTSVPDACDFHCTDQDLPVCAHNGQCLQMFTSSCTMSSYNCRHPQKRFDTVENWRCRENWAPMCSEAERKELKLQ</sequence>
<accession>B4N3F7</accession>
<dbReference type="HOGENOM" id="CLU_2099418_0_0_1"/>
<evidence type="ECO:0000313" key="4">
    <source>
        <dbReference type="Proteomes" id="UP000007798"/>
    </source>
</evidence>
<dbReference type="InParanoid" id="B4N3F7"/>
<keyword evidence="4" id="KW-1185">Reference proteome</keyword>
<organism evidence="3 4">
    <name type="scientific">Drosophila willistoni</name>
    <name type="common">Fruit fly</name>
    <dbReference type="NCBI Taxonomy" id="7260"/>
    <lineage>
        <taxon>Eukaryota</taxon>
        <taxon>Metazoa</taxon>
        <taxon>Ecdysozoa</taxon>
        <taxon>Arthropoda</taxon>
        <taxon>Hexapoda</taxon>
        <taxon>Insecta</taxon>
        <taxon>Pterygota</taxon>
        <taxon>Neoptera</taxon>
        <taxon>Endopterygota</taxon>
        <taxon>Diptera</taxon>
        <taxon>Brachycera</taxon>
        <taxon>Muscomorpha</taxon>
        <taxon>Ephydroidea</taxon>
        <taxon>Drosophilidae</taxon>
        <taxon>Drosophila</taxon>
        <taxon>Sophophora</taxon>
    </lineage>
</organism>
<keyword evidence="1" id="KW-0732">Signal</keyword>
<protein>
    <recommendedName>
        <fullName evidence="2">Kazal-like domain-containing protein</fullName>
    </recommendedName>
</protein>
<evidence type="ECO:0000256" key="1">
    <source>
        <dbReference type="SAM" id="SignalP"/>
    </source>
</evidence>
<gene>
    <name evidence="3" type="primary">Dwil\GK10353</name>
    <name evidence="3" type="ORF">Dwil_GK10353</name>
</gene>
<dbReference type="KEGG" id="dwi:6645252"/>